<dbReference type="PANTHER" id="PTHR46064:SF1">
    <property type="entry name" value="QUEUINE TRNA-RIBOSYLTRANSFERASE ACCESSORY SUBUNIT 2"/>
    <property type="match status" value="1"/>
</dbReference>
<accession>A0ABM1B7S0</accession>
<evidence type="ECO:0000256" key="4">
    <source>
        <dbReference type="ARBA" id="ARBA00022833"/>
    </source>
</evidence>
<dbReference type="RefSeq" id="XP_013776523.1">
    <property type="nucleotide sequence ID" value="XM_013921069.2"/>
</dbReference>
<keyword evidence="1 5" id="KW-0963">Cytoplasm</keyword>
<feature type="binding site" evidence="5">
    <location>
        <position position="366"/>
    </location>
    <ligand>
        <name>Zn(2+)</name>
        <dbReference type="ChEBI" id="CHEBI:29105"/>
    </ligand>
</feature>
<sequence length="421" mass="47309">MFTFGSLLILRRKYLRKQLLARTMKFSVLQQGPDESRLGNLSELWKDSEKIGDFQTPLCLLYSRAGSIPHLTNEVLQYLNKPIIPVVFPLPSIVGLIEPAKKYGHGIGKFVGLEEYPVYISVQDPVEPAPSGYNDKSGISVWSTGGRVRLNVDQFMAAVESFRPAFYQVLCDSDTPQDSSRKRLTHSVERSLVHLDKCLEKHLRSDKLKNTAVFGSVVGGFSPDARKKSAMQTVLRPVDGFVIDGFHWNNSDLGLLNTFEQMLPILKETVTLLPSDKPRVLHGVLPPDMILEAIKCGIDLFDASYAFAVTERGGALMVPVSIGNSPGNILIKDGLKPLNSHFKYEIDLKNEIYREDFSPILEGCACYTCRQFSKAYIHHLLNTSEMLAFVLLMLHNLHNFLSFFSIIRELISKGELDKLQF</sequence>
<feature type="binding site" evidence="5">
    <location>
        <position position="364"/>
    </location>
    <ligand>
        <name>Zn(2+)</name>
        <dbReference type="ChEBI" id="CHEBI:29105"/>
    </ligand>
</feature>
<name>A0ABM1B7S0_LIMPO</name>
<reference evidence="8" key="1">
    <citation type="submission" date="2025-08" db="UniProtKB">
        <authorList>
            <consortium name="RefSeq"/>
        </authorList>
    </citation>
    <scope>IDENTIFICATION</scope>
    <source>
        <tissue evidence="8">Muscle</tissue>
    </source>
</reference>
<dbReference type="InterPro" id="IPR050852">
    <property type="entry name" value="Queuine_tRNA-ribosyltrfase"/>
</dbReference>
<gene>
    <name evidence="8" type="primary">LOC106461260</name>
</gene>
<keyword evidence="2 5" id="KW-0819">tRNA processing</keyword>
<evidence type="ECO:0000256" key="2">
    <source>
        <dbReference type="ARBA" id="ARBA00022694"/>
    </source>
</evidence>
<dbReference type="PANTHER" id="PTHR46064">
    <property type="entry name" value="QUEUINE TRNA-RIBOSYLTRANSFERASE ACCESSORY SUBUNIT 2"/>
    <property type="match status" value="1"/>
</dbReference>
<dbReference type="HAMAP" id="MF_03043">
    <property type="entry name" value="QTRT2"/>
    <property type="match status" value="1"/>
</dbReference>
<keyword evidence="7" id="KW-1185">Reference proteome</keyword>
<dbReference type="Pfam" id="PF01702">
    <property type="entry name" value="TGT"/>
    <property type="match status" value="1"/>
</dbReference>
<feature type="domain" description="tRNA-guanine(15) transglycosylase-like" evidence="6">
    <location>
        <begin position="37"/>
        <end position="419"/>
    </location>
</feature>
<evidence type="ECO:0000256" key="3">
    <source>
        <dbReference type="ARBA" id="ARBA00022723"/>
    </source>
</evidence>
<evidence type="ECO:0000256" key="5">
    <source>
        <dbReference type="HAMAP-Rule" id="MF_03043"/>
    </source>
</evidence>
<protein>
    <recommendedName>
        <fullName evidence="5">Queuine tRNA-ribosyltransferase accessory subunit 2</fullName>
    </recommendedName>
    <alternativeName>
        <fullName evidence="5">Queuine tRNA-ribosyltransferase domain-containing protein 1</fullName>
    </alternativeName>
</protein>
<dbReference type="InterPro" id="IPR036511">
    <property type="entry name" value="TGT-like_sf"/>
</dbReference>
<dbReference type="Proteomes" id="UP000694941">
    <property type="component" value="Unplaced"/>
</dbReference>
<evidence type="ECO:0000313" key="8">
    <source>
        <dbReference type="RefSeq" id="XP_013776523.1"/>
    </source>
</evidence>
<evidence type="ECO:0000256" key="1">
    <source>
        <dbReference type="ARBA" id="ARBA00022490"/>
    </source>
</evidence>
<evidence type="ECO:0000259" key="6">
    <source>
        <dbReference type="Pfam" id="PF01702"/>
    </source>
</evidence>
<dbReference type="GeneID" id="106461260"/>
<keyword evidence="3 5" id="KW-0479">Metal-binding</keyword>
<dbReference type="InterPro" id="IPR028592">
    <property type="entry name" value="QTRTD1"/>
</dbReference>
<dbReference type="SUPFAM" id="SSF51713">
    <property type="entry name" value="tRNA-guanine transglycosylase"/>
    <property type="match status" value="1"/>
</dbReference>
<comment type="subcellular location">
    <subcellularLocation>
        <location evidence="5">Cytoplasm</location>
    </subcellularLocation>
</comment>
<feature type="binding site" evidence="5">
    <location>
        <position position="395"/>
    </location>
    <ligand>
        <name>Zn(2+)</name>
        <dbReference type="ChEBI" id="CHEBI:29105"/>
    </ligand>
</feature>
<evidence type="ECO:0000313" key="7">
    <source>
        <dbReference type="Proteomes" id="UP000694941"/>
    </source>
</evidence>
<keyword evidence="4 5" id="KW-0862">Zinc</keyword>
<comment type="subunit">
    <text evidence="5">Heterodimer of a catalytic subunit and an accessory subunit.</text>
</comment>
<feature type="binding site" evidence="5">
    <location>
        <position position="369"/>
    </location>
    <ligand>
        <name>Zn(2+)</name>
        <dbReference type="ChEBI" id="CHEBI:29105"/>
    </ligand>
</feature>
<dbReference type="InterPro" id="IPR002616">
    <property type="entry name" value="tRNA_ribo_trans-like"/>
</dbReference>
<comment type="similarity">
    <text evidence="5">Belongs to the queuine tRNA-ribosyltransferase family. QTRT2 subfamily.</text>
</comment>
<dbReference type="NCBIfam" id="TIGR00449">
    <property type="entry name" value="tgt_general"/>
    <property type="match status" value="1"/>
</dbReference>
<dbReference type="Gene3D" id="3.20.20.105">
    <property type="entry name" value="Queuine tRNA-ribosyltransferase-like"/>
    <property type="match status" value="1"/>
</dbReference>
<proteinExistence type="inferred from homology"/>
<comment type="cofactor">
    <cofactor evidence="5">
        <name>Zn(2+)</name>
        <dbReference type="ChEBI" id="CHEBI:29105"/>
    </cofactor>
    <text evidence="5">Binds 1 zinc ion per subunit.</text>
</comment>
<comment type="function">
    <text evidence="5">Non-catalytic subunit of the queuine tRNA-ribosyltransferase (TGT) that catalyzes the base-exchange of a guanine (G) residue with queuine (Q) at position 34 (anticodon wobble position) in tRNAs with GU(N) anticodons (tRNA-Asp, -Asn, -His and -Tyr), resulting in the hypermodified nucleoside queuosine (7-(((4,5-cis-dihydroxy-2-cyclopenten-1-yl)amino)methyl)-7-deazaguanosine).</text>
</comment>
<organism evidence="7 8">
    <name type="scientific">Limulus polyphemus</name>
    <name type="common">Atlantic horseshoe crab</name>
    <dbReference type="NCBI Taxonomy" id="6850"/>
    <lineage>
        <taxon>Eukaryota</taxon>
        <taxon>Metazoa</taxon>
        <taxon>Ecdysozoa</taxon>
        <taxon>Arthropoda</taxon>
        <taxon>Chelicerata</taxon>
        <taxon>Merostomata</taxon>
        <taxon>Xiphosura</taxon>
        <taxon>Limulidae</taxon>
        <taxon>Limulus</taxon>
    </lineage>
</organism>